<dbReference type="Proteomes" id="UP000663923">
    <property type="component" value="Chromosome"/>
</dbReference>
<evidence type="ECO:0000313" key="2">
    <source>
        <dbReference type="EMBL" id="QTD57357.1"/>
    </source>
</evidence>
<name>A0ABX7TAD6_9SPHN</name>
<keyword evidence="3" id="KW-1185">Reference proteome</keyword>
<sequence length="203" mass="22418">MATVFGLTELRSKLDDWRSNWKITPGTEPENSDSDSLEQNEENRDSHAANDLSLLIQNLVIPKLIADSQDPDRSFSELMSSQVSSTDTADNIHAISATDVEDFTQLSVKADARALMGFVDQHINDGSSIDSIFVDLLAPSARRLGEYWEDDQGDFVDVTMGLWRIQEILRELTLRFPPPSVAGFGQRSALFSTMPGSSTALAH</sequence>
<feature type="region of interest" description="Disordered" evidence="1">
    <location>
        <begin position="20"/>
        <end position="46"/>
    </location>
</feature>
<proteinExistence type="predicted"/>
<protein>
    <submittedName>
        <fullName evidence="2">Uncharacterized protein</fullName>
    </submittedName>
</protein>
<reference evidence="2 3" key="1">
    <citation type="submission" date="2021-03" db="EMBL/GenBank/DDBJ databases">
        <title>Complete genome of Parasphingorhabdus_sp.JHSY0214.</title>
        <authorList>
            <person name="Yoo J.H."/>
            <person name="Bae J.W."/>
        </authorList>
    </citation>
    <scope>NUCLEOTIDE SEQUENCE [LARGE SCALE GENOMIC DNA]</scope>
    <source>
        <strain evidence="2 3">JHSY0214</strain>
    </source>
</reference>
<evidence type="ECO:0000313" key="3">
    <source>
        <dbReference type="Proteomes" id="UP000663923"/>
    </source>
</evidence>
<organism evidence="2 3">
    <name type="scientific">Parasphingorhabdus cellanae</name>
    <dbReference type="NCBI Taxonomy" id="2806553"/>
    <lineage>
        <taxon>Bacteria</taxon>
        <taxon>Pseudomonadati</taxon>
        <taxon>Pseudomonadota</taxon>
        <taxon>Alphaproteobacteria</taxon>
        <taxon>Sphingomonadales</taxon>
        <taxon>Sphingomonadaceae</taxon>
        <taxon>Parasphingorhabdus</taxon>
    </lineage>
</organism>
<accession>A0ABX7TAD6</accession>
<evidence type="ECO:0000256" key="1">
    <source>
        <dbReference type="SAM" id="MobiDB-lite"/>
    </source>
</evidence>
<dbReference type="EMBL" id="CP071794">
    <property type="protein sequence ID" value="QTD57357.1"/>
    <property type="molecule type" value="Genomic_DNA"/>
</dbReference>
<feature type="compositionally biased region" description="Acidic residues" evidence="1">
    <location>
        <begin position="30"/>
        <end position="40"/>
    </location>
</feature>
<gene>
    <name evidence="2" type="ORF">J4G78_07465</name>
</gene>
<dbReference type="RefSeq" id="WP_207989764.1">
    <property type="nucleotide sequence ID" value="NZ_CP071794.1"/>
</dbReference>